<dbReference type="AlphaFoldDB" id="A0A1V6LWG1"/>
<reference evidence="2 3" key="1">
    <citation type="submission" date="2016-12" db="EMBL/GenBank/DDBJ databases">
        <authorList>
            <person name="Song W.-J."/>
            <person name="Kurnit D.M."/>
        </authorList>
    </citation>
    <scope>NUCLEOTIDE SEQUENCE [LARGE SCALE GENOMIC DNA]</scope>
    <source>
        <strain evidence="2 3">HSG9</strain>
    </source>
</reference>
<evidence type="ECO:0000313" key="2">
    <source>
        <dbReference type="EMBL" id="OQD44524.1"/>
    </source>
</evidence>
<evidence type="ECO:0000313" key="3">
    <source>
        <dbReference type="Proteomes" id="UP000191680"/>
    </source>
</evidence>
<keyword evidence="1" id="KW-0732">Signal</keyword>
<organism evidence="2 3">
    <name type="scientific">Croceivirga radicis</name>
    <dbReference type="NCBI Taxonomy" id="1929488"/>
    <lineage>
        <taxon>Bacteria</taxon>
        <taxon>Pseudomonadati</taxon>
        <taxon>Bacteroidota</taxon>
        <taxon>Flavobacteriia</taxon>
        <taxon>Flavobacteriales</taxon>
        <taxon>Flavobacteriaceae</taxon>
        <taxon>Croceivirga</taxon>
    </lineage>
</organism>
<dbReference type="OrthoDB" id="1467310at2"/>
<dbReference type="EMBL" id="MTBC01000001">
    <property type="protein sequence ID" value="OQD44524.1"/>
    <property type="molecule type" value="Genomic_DNA"/>
</dbReference>
<protein>
    <submittedName>
        <fullName evidence="2">Nicotinic acid mononucleotide adenyltransferase</fullName>
    </submittedName>
</protein>
<dbReference type="GO" id="GO:0016740">
    <property type="term" value="F:transferase activity"/>
    <property type="evidence" value="ECO:0007669"/>
    <property type="project" value="UniProtKB-KW"/>
</dbReference>
<dbReference type="Proteomes" id="UP000191680">
    <property type="component" value="Unassembled WGS sequence"/>
</dbReference>
<comment type="caution">
    <text evidence="2">The sequence shown here is derived from an EMBL/GenBank/DDBJ whole genome shotgun (WGS) entry which is preliminary data.</text>
</comment>
<evidence type="ECO:0000256" key="1">
    <source>
        <dbReference type="SAM" id="SignalP"/>
    </source>
</evidence>
<dbReference type="SUPFAM" id="SSF82185">
    <property type="entry name" value="Histone H3 K4-specific methyltransferase SET7/9 N-terminal domain"/>
    <property type="match status" value="1"/>
</dbReference>
<dbReference type="RefSeq" id="WP_010518740.1">
    <property type="nucleotide sequence ID" value="NZ_AFOE01000029.1"/>
</dbReference>
<gene>
    <name evidence="2" type="ORF">BUL40_00470</name>
</gene>
<dbReference type="Gene3D" id="2.20.110.10">
    <property type="entry name" value="Histone H3 K4-specific methyltransferase SET7/9 N-terminal domain"/>
    <property type="match status" value="1"/>
</dbReference>
<feature type="chain" id="PRO_5010703998" evidence="1">
    <location>
        <begin position="19"/>
        <end position="115"/>
    </location>
</feature>
<name>A0A1V6LWG1_9FLAO</name>
<feature type="signal peptide" evidence="1">
    <location>
        <begin position="1"/>
        <end position="18"/>
    </location>
</feature>
<accession>A0A1V6LWG1</accession>
<sequence>MKNITIIVALMISMVTFAQEVKPKFEKEGKMVKATYFHDNGEIAQTGYLKDNKLHGQWFMYDTNGKKIATGKYVDGTREGKWLFWRGDVLREVDFVDNRITNVKNWNQSEVVSIH</sequence>
<proteinExistence type="predicted"/>
<keyword evidence="2" id="KW-0808">Transferase</keyword>
<keyword evidence="3" id="KW-1185">Reference proteome</keyword>